<comment type="caution">
    <text evidence="1">The sequence shown here is derived from an EMBL/GenBank/DDBJ whole genome shotgun (WGS) entry which is preliminary data.</text>
</comment>
<proteinExistence type="predicted"/>
<dbReference type="Proteomes" id="UP001596087">
    <property type="component" value="Unassembled WGS sequence"/>
</dbReference>
<reference evidence="2" key="1">
    <citation type="journal article" date="2019" name="Int. J. Syst. Evol. Microbiol.">
        <title>The Global Catalogue of Microorganisms (GCM) 10K type strain sequencing project: providing services to taxonomists for standard genome sequencing and annotation.</title>
        <authorList>
            <consortium name="The Broad Institute Genomics Platform"/>
            <consortium name="The Broad Institute Genome Sequencing Center for Infectious Disease"/>
            <person name="Wu L."/>
            <person name="Ma J."/>
        </authorList>
    </citation>
    <scope>NUCLEOTIDE SEQUENCE [LARGE SCALE GENOMIC DNA]</scope>
    <source>
        <strain evidence="2">DFY41</strain>
    </source>
</reference>
<organism evidence="1 2">
    <name type="scientific">Nocardioides taihuensis</name>
    <dbReference type="NCBI Taxonomy" id="1835606"/>
    <lineage>
        <taxon>Bacteria</taxon>
        <taxon>Bacillati</taxon>
        <taxon>Actinomycetota</taxon>
        <taxon>Actinomycetes</taxon>
        <taxon>Propionibacteriales</taxon>
        <taxon>Nocardioidaceae</taxon>
        <taxon>Nocardioides</taxon>
    </lineage>
</organism>
<dbReference type="EMBL" id="JBHSKD010000011">
    <property type="protein sequence ID" value="MFC5177481.1"/>
    <property type="molecule type" value="Genomic_DNA"/>
</dbReference>
<sequence>MDPLRFLSETRGFFLRREARAAGTADKVLQSGVRRKALVRVRQGAYCHAEVWREMSDAARFLARSRAGYELACGRVALSHASALAAYGCPLWGVPLDRVHLMRLDDATSRYQAGITHHRARLADGDVVDADGWRVTSPARTVVEALGLCSTEAGVVVGDWMLHQGLTTATEVWDTKTRLNQMPGTLSLEVTLRLLDGASESVGDSRNRHLFWVMGLPRPLLQHGIRDEDGRFVAVTDFAWPALGVYGEFDGRVKYGRLLQPGQEPGDAVFAEKRREDDVRRVTGGTMVRWTWDDLHPHSAPSRQLRQLLRPAA</sequence>
<evidence type="ECO:0008006" key="3">
    <source>
        <dbReference type="Google" id="ProtNLM"/>
    </source>
</evidence>
<gene>
    <name evidence="1" type="ORF">ACFPGP_12410</name>
</gene>
<keyword evidence="2" id="KW-1185">Reference proteome</keyword>
<dbReference type="RefSeq" id="WP_378590538.1">
    <property type="nucleotide sequence ID" value="NZ_JBHSKD010000011.1"/>
</dbReference>
<accession>A0ABW0BJR2</accession>
<protein>
    <recommendedName>
        <fullName evidence="3">Type IV toxin-antitoxin system AbiEi family antitoxin domain-containing protein</fullName>
    </recommendedName>
</protein>
<name>A0ABW0BJR2_9ACTN</name>
<evidence type="ECO:0000313" key="2">
    <source>
        <dbReference type="Proteomes" id="UP001596087"/>
    </source>
</evidence>
<evidence type="ECO:0000313" key="1">
    <source>
        <dbReference type="EMBL" id="MFC5177481.1"/>
    </source>
</evidence>